<proteinExistence type="predicted"/>
<evidence type="ECO:0000313" key="2">
    <source>
        <dbReference type="Proteomes" id="UP001327957"/>
    </source>
</evidence>
<dbReference type="EMBL" id="JASAOK010000044">
    <property type="protein sequence ID" value="KAK6213884.1"/>
    <property type="molecule type" value="Genomic_DNA"/>
</dbReference>
<accession>A0AAV9T6H2</accession>
<sequence length="74" mass="7752">MDPEVEIRTIELAFGSPLLLLAMRMCGAGPIHSAAVEGPRPRNPVNPAMDGRALEAIGTGASELEADSVGVRLR</sequence>
<dbReference type="AlphaFoldDB" id="A0AAV9T6H2"/>
<name>A0AAV9T6H2_9PEZI</name>
<dbReference type="Proteomes" id="UP001327957">
    <property type="component" value="Unassembled WGS sequence"/>
</dbReference>
<keyword evidence="2" id="KW-1185">Reference proteome</keyword>
<reference evidence="1 2" key="1">
    <citation type="submission" date="2023-04" db="EMBL/GenBank/DDBJ databases">
        <title>Colletotrichum tabacum stain YC1 causing leaf anthracnose on Nicotiana tabacum(L.) cv.</title>
        <authorList>
            <person name="Ji Z."/>
            <person name="Wang M."/>
            <person name="Zhang J."/>
            <person name="Wang N."/>
            <person name="Zhou Z."/>
        </authorList>
    </citation>
    <scope>NUCLEOTIDE SEQUENCE [LARGE SCALE GENOMIC DNA]</scope>
    <source>
        <strain evidence="1 2">YC1</strain>
    </source>
</reference>
<protein>
    <submittedName>
        <fullName evidence="1">Uncharacterized protein</fullName>
    </submittedName>
</protein>
<gene>
    <name evidence="1" type="ORF">QIS74_09886</name>
</gene>
<comment type="caution">
    <text evidence="1">The sequence shown here is derived from an EMBL/GenBank/DDBJ whole genome shotgun (WGS) entry which is preliminary data.</text>
</comment>
<organism evidence="1 2">
    <name type="scientific">Colletotrichum tabaci</name>
    <dbReference type="NCBI Taxonomy" id="1209068"/>
    <lineage>
        <taxon>Eukaryota</taxon>
        <taxon>Fungi</taxon>
        <taxon>Dikarya</taxon>
        <taxon>Ascomycota</taxon>
        <taxon>Pezizomycotina</taxon>
        <taxon>Sordariomycetes</taxon>
        <taxon>Hypocreomycetidae</taxon>
        <taxon>Glomerellales</taxon>
        <taxon>Glomerellaceae</taxon>
        <taxon>Colletotrichum</taxon>
        <taxon>Colletotrichum destructivum species complex</taxon>
    </lineage>
</organism>
<evidence type="ECO:0000313" key="1">
    <source>
        <dbReference type="EMBL" id="KAK6213884.1"/>
    </source>
</evidence>